<dbReference type="Proteomes" id="UP001161757">
    <property type="component" value="Unassembled WGS sequence"/>
</dbReference>
<evidence type="ECO:0000313" key="3">
    <source>
        <dbReference type="Proteomes" id="UP001161757"/>
    </source>
</evidence>
<feature type="compositionally biased region" description="Low complexity" evidence="1">
    <location>
        <begin position="435"/>
        <end position="445"/>
    </location>
</feature>
<name>A0AAN6F2A9_EXODE</name>
<evidence type="ECO:0000256" key="1">
    <source>
        <dbReference type="SAM" id="MobiDB-lite"/>
    </source>
</evidence>
<sequence>MSRNKENNPLFTATAARRHGRLPSLGKQPPSDDFFTDSLIADDSLIPSPSPQKISSGAKPRRALGAGRALQHTKDWGNKSKRSSLAEYTAARSARRLQPSPTLTRKKSPEPNPHQSDNPSTPPQSSHGLGVASPTAEEYSSPPAGMTDVYQRIADEEDLAATERELDTDEDELENGPQDTLESDVDVGTHSTHGAGEAQHANQQRQSRETTPVPAESEVGTQNGLDNGLESNSAPPTLDFAQNQMADRVIAAKLTPHAFDRAKDRARLDKLRQSRIPLDFTHSPKGQNSTPMTNGRRHDIASVANRGPITFNNPISDIANAFPKAYSDTSAESTPQKRIKAFSRATKAGAHKRVPSQDDGSDTPPELRERERVVAFSKANRRKPAPETEPELPAAPAPRLVAFSRANGHSRPYGAPYEPNGNEKHGNGDITGSASSVVSEPVPESTRNLDGSIKPVTLSFLGTWRHKTAERRAAKKSETVHDNESQVDWAAAAADVPLPSVEQSIEQSSTPQDTPPKPVSSHHHSSVDRVRKWENDFTGLSFQVSESPPVRSRPPPSDSWKEKEIEDLAKQAVTTNRLDEIQVKDPSVRVRKSSSSLSPVDRRKTEAQVSDTPGKGEVEPINKPGQTEGPMPDTPVLVNRQPSGNTERSKSSHRSASQSHSSLDHLQRLARAASTTPRSSSVLEELIQQNQVQSAAEAEEGDTIPDAGMDTREQSPQREPVENQRASSKPVAETPKVVGAWTDTILPETVKTQKRTASRVSKYMETPHVNAGAWIDTPLTNGDRMQSQSFPNTIEEVTEDLTKDIISAAAEVGSVDEDSELPNKRSEQEHNEQDKSEGKTPDPQTQASANAAVFIPPSALTNVLNEAKRKRLVSRDITDRDDTLNLGDATIASFEDLLTDAADITADLTSLIKTGAEDEMLQQRKMEQAEDSTSAEMAFIGHLTSRMQRLMTNLHEARKGISRLEQRVSHSPAPDLSQQGSGEQQQCAVCKEGGHHRPLIDYAYDSESLSNSWFPMSYSTFTIPIPLLFYPRNNNSKNRGSSSWAATLFSPLPRPTWLGWLTIAIWTWYLTECTLCEIYCHPLYAERYVWPAQPEPEFPFVLPTMLWRWTFGANDLSAGVGVASAVALPLQLVWYLVTSIWRLVVAVYRVVGMALGLIDGFVDDEERRTAAAATAVSLAQRATNSLLWNAAARTMGAGQAQASHDLSMMNDDFI</sequence>
<feature type="region of interest" description="Disordered" evidence="1">
    <location>
        <begin position="811"/>
        <end position="847"/>
    </location>
</feature>
<feature type="compositionally biased region" description="Basic and acidic residues" evidence="1">
    <location>
        <begin position="525"/>
        <end position="535"/>
    </location>
</feature>
<feature type="compositionally biased region" description="Basic and acidic residues" evidence="1">
    <location>
        <begin position="559"/>
        <end position="569"/>
    </location>
</feature>
<feature type="compositionally biased region" description="Basic and acidic residues" evidence="1">
    <location>
        <begin position="577"/>
        <end position="588"/>
    </location>
</feature>
<accession>A0AAN6F2A9</accession>
<feature type="compositionally biased region" description="Polar residues" evidence="1">
    <location>
        <begin position="501"/>
        <end position="512"/>
    </location>
</feature>
<feature type="compositionally biased region" description="Acidic residues" evidence="1">
    <location>
        <begin position="155"/>
        <end position="174"/>
    </location>
</feature>
<feature type="region of interest" description="Disordered" evidence="1">
    <location>
        <begin position="1"/>
        <end position="242"/>
    </location>
</feature>
<feature type="compositionally biased region" description="Polar residues" evidence="1">
    <location>
        <begin position="219"/>
        <end position="242"/>
    </location>
</feature>
<feature type="compositionally biased region" description="Basic and acidic residues" evidence="1">
    <location>
        <begin position="470"/>
        <end position="484"/>
    </location>
</feature>
<dbReference type="AlphaFoldDB" id="A0AAN6F2A9"/>
<proteinExistence type="predicted"/>
<organism evidence="2 3">
    <name type="scientific">Exophiala dermatitidis</name>
    <name type="common">Black yeast-like fungus</name>
    <name type="synonym">Wangiella dermatitidis</name>
    <dbReference type="NCBI Taxonomy" id="5970"/>
    <lineage>
        <taxon>Eukaryota</taxon>
        <taxon>Fungi</taxon>
        <taxon>Dikarya</taxon>
        <taxon>Ascomycota</taxon>
        <taxon>Pezizomycotina</taxon>
        <taxon>Eurotiomycetes</taxon>
        <taxon>Chaetothyriomycetidae</taxon>
        <taxon>Chaetothyriales</taxon>
        <taxon>Herpotrichiellaceae</taxon>
        <taxon>Exophiala</taxon>
    </lineage>
</organism>
<protein>
    <submittedName>
        <fullName evidence="2">Uncharacterized protein</fullName>
    </submittedName>
</protein>
<dbReference type="EMBL" id="JAJGCB010000001">
    <property type="protein sequence ID" value="KAJ8996231.1"/>
    <property type="molecule type" value="Genomic_DNA"/>
</dbReference>
<feature type="compositionally biased region" description="Polar residues" evidence="1">
    <location>
        <begin position="284"/>
        <end position="293"/>
    </location>
</feature>
<feature type="compositionally biased region" description="Basic and acidic residues" evidence="1">
    <location>
        <begin position="709"/>
        <end position="722"/>
    </location>
</feature>
<comment type="caution">
    <text evidence="2">The sequence shown here is derived from an EMBL/GenBank/DDBJ whole genome shotgun (WGS) entry which is preliminary data.</text>
</comment>
<feature type="region of interest" description="Disordered" evidence="1">
    <location>
        <begin position="273"/>
        <end position="296"/>
    </location>
</feature>
<evidence type="ECO:0000313" key="2">
    <source>
        <dbReference type="EMBL" id="KAJ8996231.1"/>
    </source>
</evidence>
<feature type="region of interest" description="Disordered" evidence="1">
    <location>
        <begin position="964"/>
        <end position="988"/>
    </location>
</feature>
<feature type="region of interest" description="Disordered" evidence="1">
    <location>
        <begin position="466"/>
        <end position="735"/>
    </location>
</feature>
<feature type="region of interest" description="Disordered" evidence="1">
    <location>
        <begin position="344"/>
        <end position="452"/>
    </location>
</feature>
<gene>
    <name evidence="2" type="ORF">HRR80_000962</name>
</gene>
<feature type="compositionally biased region" description="Polar residues" evidence="1">
    <location>
        <begin position="976"/>
        <end position="987"/>
    </location>
</feature>
<feature type="compositionally biased region" description="Polar residues" evidence="1">
    <location>
        <begin position="113"/>
        <end position="127"/>
    </location>
</feature>
<feature type="compositionally biased region" description="Basic and acidic residues" evidence="1">
    <location>
        <begin position="821"/>
        <end position="840"/>
    </location>
</feature>
<feature type="compositionally biased region" description="Low complexity" evidence="1">
    <location>
        <begin position="669"/>
        <end position="681"/>
    </location>
</feature>
<reference evidence="2" key="1">
    <citation type="submission" date="2023-01" db="EMBL/GenBank/DDBJ databases">
        <title>Exophiala dermititidis isolated from Cystic Fibrosis Patient.</title>
        <authorList>
            <person name="Kurbessoian T."/>
            <person name="Crocker A."/>
            <person name="Murante D."/>
            <person name="Hogan D.A."/>
            <person name="Stajich J.E."/>
        </authorList>
    </citation>
    <scope>NUCLEOTIDE SEQUENCE</scope>
    <source>
        <strain evidence="2">Ex8</strain>
    </source>
</reference>